<keyword evidence="3" id="KW-0238">DNA-binding</keyword>
<protein>
    <submittedName>
        <fullName evidence="6">LysR family transcriptional regulator</fullName>
    </submittedName>
</protein>
<reference evidence="6 7" key="1">
    <citation type="submission" date="2020-01" db="EMBL/GenBank/DDBJ databases">
        <title>Genome sequencing of strain KACC 21265.</title>
        <authorList>
            <person name="Heo J."/>
            <person name="Kim S.-J."/>
            <person name="Kim J.-S."/>
            <person name="Hong S.-B."/>
            <person name="Kwon S.-W."/>
        </authorList>
    </citation>
    <scope>NUCLEOTIDE SEQUENCE [LARGE SCALE GENOMIC DNA]</scope>
    <source>
        <strain evidence="6 7">KACC 21265</strain>
    </source>
</reference>
<proteinExistence type="inferred from homology"/>
<keyword evidence="2" id="KW-0805">Transcription regulation</keyword>
<dbReference type="SUPFAM" id="SSF46785">
    <property type="entry name" value="Winged helix' DNA-binding domain"/>
    <property type="match status" value="1"/>
</dbReference>
<name>A0A857J1E7_9BURK</name>
<comment type="similarity">
    <text evidence="1">Belongs to the LysR transcriptional regulatory family.</text>
</comment>
<dbReference type="Gene3D" id="1.10.10.10">
    <property type="entry name" value="Winged helix-like DNA-binding domain superfamily/Winged helix DNA-binding domain"/>
    <property type="match status" value="1"/>
</dbReference>
<evidence type="ECO:0000256" key="4">
    <source>
        <dbReference type="ARBA" id="ARBA00023163"/>
    </source>
</evidence>
<evidence type="ECO:0000256" key="3">
    <source>
        <dbReference type="ARBA" id="ARBA00023125"/>
    </source>
</evidence>
<evidence type="ECO:0000259" key="5">
    <source>
        <dbReference type="PROSITE" id="PS50931"/>
    </source>
</evidence>
<organism evidence="6 7">
    <name type="scientific">Xylophilus rhododendri</name>
    <dbReference type="NCBI Taxonomy" id="2697032"/>
    <lineage>
        <taxon>Bacteria</taxon>
        <taxon>Pseudomonadati</taxon>
        <taxon>Pseudomonadota</taxon>
        <taxon>Betaproteobacteria</taxon>
        <taxon>Burkholderiales</taxon>
        <taxon>Xylophilus</taxon>
    </lineage>
</organism>
<dbReference type="InterPro" id="IPR036390">
    <property type="entry name" value="WH_DNA-bd_sf"/>
</dbReference>
<dbReference type="KEGG" id="xyk:GT347_06860"/>
<dbReference type="GO" id="GO:0003700">
    <property type="term" value="F:DNA-binding transcription factor activity"/>
    <property type="evidence" value="ECO:0007669"/>
    <property type="project" value="InterPro"/>
</dbReference>
<sequence>MDFYTQLRIFLWAIEAGNFSSAAREHDLAPSTVSKAIAALEARLGVKLFQRGPQAHRVTAEGAAYQPSARAVIDAMAVAESAAGTLAQRVAGVLRIHALPTFAKHQLLRWLPEFLARYPELRVELSVGAQYVDLFDQGVDIAIHSGVLPDSPHRAHRIGASDWLVCAAPSYLARHGEPAVPEDLLRHTCFNFSFASPWNSWSFRRGEGVVVVPVECQASFTQGDMLRELALDSAGIVRLAAFHIGEDLAAGRLVALLGDFHLPMPEPIYLVHAHREQHSPRVRAFVDFLKARVDTQAWVVRQD</sequence>
<dbReference type="AlphaFoldDB" id="A0A857J1E7"/>
<dbReference type="PROSITE" id="PS50931">
    <property type="entry name" value="HTH_LYSR"/>
    <property type="match status" value="1"/>
</dbReference>
<evidence type="ECO:0000313" key="6">
    <source>
        <dbReference type="EMBL" id="QHI97734.1"/>
    </source>
</evidence>
<dbReference type="InterPro" id="IPR005119">
    <property type="entry name" value="LysR_subst-bd"/>
</dbReference>
<dbReference type="RefSeq" id="WP_160551252.1">
    <property type="nucleotide sequence ID" value="NZ_CP047650.1"/>
</dbReference>
<dbReference type="PANTHER" id="PTHR30537:SF5">
    <property type="entry name" value="HTH-TYPE TRANSCRIPTIONAL ACTIVATOR TTDR-RELATED"/>
    <property type="match status" value="1"/>
</dbReference>
<dbReference type="InterPro" id="IPR000847">
    <property type="entry name" value="LysR_HTH_N"/>
</dbReference>
<evidence type="ECO:0000256" key="2">
    <source>
        <dbReference type="ARBA" id="ARBA00023015"/>
    </source>
</evidence>
<dbReference type="GO" id="GO:0003677">
    <property type="term" value="F:DNA binding"/>
    <property type="evidence" value="ECO:0007669"/>
    <property type="project" value="UniProtKB-KW"/>
</dbReference>
<dbReference type="Gene3D" id="3.40.190.290">
    <property type="match status" value="1"/>
</dbReference>
<dbReference type="Proteomes" id="UP000464787">
    <property type="component" value="Chromosome"/>
</dbReference>
<keyword evidence="4" id="KW-0804">Transcription</keyword>
<dbReference type="SUPFAM" id="SSF53850">
    <property type="entry name" value="Periplasmic binding protein-like II"/>
    <property type="match status" value="1"/>
</dbReference>
<dbReference type="Pfam" id="PF00126">
    <property type="entry name" value="HTH_1"/>
    <property type="match status" value="1"/>
</dbReference>
<evidence type="ECO:0000256" key="1">
    <source>
        <dbReference type="ARBA" id="ARBA00009437"/>
    </source>
</evidence>
<evidence type="ECO:0000313" key="7">
    <source>
        <dbReference type="Proteomes" id="UP000464787"/>
    </source>
</evidence>
<dbReference type="CDD" id="cd08422">
    <property type="entry name" value="PBP2_CrgA_like"/>
    <property type="match status" value="1"/>
</dbReference>
<keyword evidence="7" id="KW-1185">Reference proteome</keyword>
<dbReference type="Pfam" id="PF03466">
    <property type="entry name" value="LysR_substrate"/>
    <property type="match status" value="1"/>
</dbReference>
<dbReference type="PANTHER" id="PTHR30537">
    <property type="entry name" value="HTH-TYPE TRANSCRIPTIONAL REGULATOR"/>
    <property type="match status" value="1"/>
</dbReference>
<dbReference type="InterPro" id="IPR036388">
    <property type="entry name" value="WH-like_DNA-bd_sf"/>
</dbReference>
<gene>
    <name evidence="6" type="ORF">GT347_06860</name>
</gene>
<feature type="domain" description="HTH lysR-type" evidence="5">
    <location>
        <begin position="1"/>
        <end position="59"/>
    </location>
</feature>
<accession>A0A857J1E7</accession>
<dbReference type="InterPro" id="IPR058163">
    <property type="entry name" value="LysR-type_TF_proteobact-type"/>
</dbReference>
<dbReference type="EMBL" id="CP047650">
    <property type="protein sequence ID" value="QHI97734.1"/>
    <property type="molecule type" value="Genomic_DNA"/>
</dbReference>